<name>A0A8J3QCV5_9ACTN</name>
<dbReference type="Proteomes" id="UP000612899">
    <property type="component" value="Unassembled WGS sequence"/>
</dbReference>
<organism evidence="1 2">
    <name type="scientific">Rhizocola hellebori</name>
    <dbReference type="NCBI Taxonomy" id="1392758"/>
    <lineage>
        <taxon>Bacteria</taxon>
        <taxon>Bacillati</taxon>
        <taxon>Actinomycetota</taxon>
        <taxon>Actinomycetes</taxon>
        <taxon>Micromonosporales</taxon>
        <taxon>Micromonosporaceae</taxon>
        <taxon>Rhizocola</taxon>
    </lineage>
</organism>
<accession>A0A8J3QCV5</accession>
<reference evidence="1" key="1">
    <citation type="submission" date="2021-01" db="EMBL/GenBank/DDBJ databases">
        <title>Whole genome shotgun sequence of Rhizocola hellebori NBRC 109834.</title>
        <authorList>
            <person name="Komaki H."/>
            <person name="Tamura T."/>
        </authorList>
    </citation>
    <scope>NUCLEOTIDE SEQUENCE</scope>
    <source>
        <strain evidence="1">NBRC 109834</strain>
    </source>
</reference>
<proteinExistence type="predicted"/>
<dbReference type="RefSeq" id="WP_203911164.1">
    <property type="nucleotide sequence ID" value="NZ_BONY01000036.1"/>
</dbReference>
<sequence length="74" mass="8012">MTMQHLTECVVGREPIEPEVSIAHRPGKGKGAWPACMPRRDNADPAEWRELSVGRALELGAVPCTEKACTEVAA</sequence>
<dbReference type="EMBL" id="BONY01000036">
    <property type="protein sequence ID" value="GIH07373.1"/>
    <property type="molecule type" value="Genomic_DNA"/>
</dbReference>
<evidence type="ECO:0000313" key="1">
    <source>
        <dbReference type="EMBL" id="GIH07373.1"/>
    </source>
</evidence>
<evidence type="ECO:0000313" key="2">
    <source>
        <dbReference type="Proteomes" id="UP000612899"/>
    </source>
</evidence>
<protein>
    <submittedName>
        <fullName evidence="1">Uncharacterized protein</fullName>
    </submittedName>
</protein>
<dbReference type="AlphaFoldDB" id="A0A8J3QCV5"/>
<keyword evidence="2" id="KW-1185">Reference proteome</keyword>
<comment type="caution">
    <text evidence="1">The sequence shown here is derived from an EMBL/GenBank/DDBJ whole genome shotgun (WGS) entry which is preliminary data.</text>
</comment>
<gene>
    <name evidence="1" type="ORF">Rhe02_54400</name>
</gene>